<sequence length="76" mass="8371">MNIIYYLIPVAILFMVIGVIAFFWATKSEQFEDLEKQGLSILMDDVKPAKTDTGDETTAAIKTAPLESASSSKNEL</sequence>
<dbReference type="OrthoDB" id="9802763at2"/>
<dbReference type="NCBIfam" id="TIGR00847">
    <property type="entry name" value="ccoS"/>
    <property type="match status" value="1"/>
</dbReference>
<dbReference type="Proteomes" id="UP000439994">
    <property type="component" value="Unassembled WGS sequence"/>
</dbReference>
<evidence type="ECO:0000256" key="1">
    <source>
        <dbReference type="SAM" id="MobiDB-lite"/>
    </source>
</evidence>
<gene>
    <name evidence="3" type="primary">ccoS</name>
    <name evidence="3" type="ORF">GNP35_04365</name>
</gene>
<comment type="caution">
    <text evidence="3">The sequence shown here is derived from an EMBL/GenBank/DDBJ whole genome shotgun (WGS) entry which is preliminary data.</text>
</comment>
<protein>
    <submittedName>
        <fullName evidence="3">Cbb3-type cytochrome oxidase assembly protein CcoS</fullName>
    </submittedName>
</protein>
<keyword evidence="2" id="KW-0472">Membrane</keyword>
<keyword evidence="2" id="KW-0812">Transmembrane</keyword>
<organism evidence="3 4">
    <name type="scientific">Psychrosphaera haliotis</name>
    <dbReference type="NCBI Taxonomy" id="555083"/>
    <lineage>
        <taxon>Bacteria</taxon>
        <taxon>Pseudomonadati</taxon>
        <taxon>Pseudomonadota</taxon>
        <taxon>Gammaproteobacteria</taxon>
        <taxon>Alteromonadales</taxon>
        <taxon>Pseudoalteromonadaceae</taxon>
        <taxon>Psychrosphaera</taxon>
    </lineage>
</organism>
<keyword evidence="4" id="KW-1185">Reference proteome</keyword>
<evidence type="ECO:0000256" key="2">
    <source>
        <dbReference type="SAM" id="Phobius"/>
    </source>
</evidence>
<dbReference type="InterPro" id="IPR004714">
    <property type="entry name" value="Cyt_oxidase_maturation_cbb3"/>
</dbReference>
<proteinExistence type="predicted"/>
<feature type="transmembrane region" description="Helical" evidence="2">
    <location>
        <begin position="6"/>
        <end position="26"/>
    </location>
</feature>
<dbReference type="RefSeq" id="WP_155694858.1">
    <property type="nucleotide sequence ID" value="NZ_WOCD01000002.1"/>
</dbReference>
<evidence type="ECO:0000313" key="4">
    <source>
        <dbReference type="Proteomes" id="UP000439994"/>
    </source>
</evidence>
<reference evidence="3 4" key="1">
    <citation type="submission" date="2019-11" db="EMBL/GenBank/DDBJ databases">
        <title>P. haliotis isolates from Z. marina roots.</title>
        <authorList>
            <person name="Cohen M."/>
            <person name="Jospin G."/>
            <person name="Eisen J.A."/>
            <person name="Coil D.A."/>
        </authorList>
    </citation>
    <scope>NUCLEOTIDE SEQUENCE [LARGE SCALE GENOMIC DNA]</scope>
    <source>
        <strain evidence="3 4">UCD-MCMsp1aY</strain>
    </source>
</reference>
<dbReference type="PANTHER" id="PTHR41532">
    <property type="entry name" value="FIXS PROTEIN"/>
    <property type="match status" value="1"/>
</dbReference>
<dbReference type="Pfam" id="PF03597">
    <property type="entry name" value="FixS"/>
    <property type="match status" value="1"/>
</dbReference>
<dbReference type="PANTHER" id="PTHR41532:SF1">
    <property type="entry name" value="FIXS PROTEIN"/>
    <property type="match status" value="1"/>
</dbReference>
<keyword evidence="2" id="KW-1133">Transmembrane helix</keyword>
<accession>A0A6N8FA15</accession>
<feature type="region of interest" description="Disordered" evidence="1">
    <location>
        <begin position="51"/>
        <end position="76"/>
    </location>
</feature>
<dbReference type="EMBL" id="WOCD01000002">
    <property type="protein sequence ID" value="MUH71780.1"/>
    <property type="molecule type" value="Genomic_DNA"/>
</dbReference>
<name>A0A6N8FA15_9GAMM</name>
<dbReference type="AlphaFoldDB" id="A0A6N8FA15"/>
<evidence type="ECO:0000313" key="3">
    <source>
        <dbReference type="EMBL" id="MUH71780.1"/>
    </source>
</evidence>